<evidence type="ECO:0000313" key="1">
    <source>
        <dbReference type="EMBL" id="WBO86707.1"/>
    </source>
</evidence>
<accession>A0ABY7PVM2</accession>
<dbReference type="Proteomes" id="UP001211872">
    <property type="component" value="Plasmid unnamed2"/>
</dbReference>
<keyword evidence="2" id="KW-1185">Reference proteome</keyword>
<name>A0ABY7PVM2_9BACT</name>
<dbReference type="EMBL" id="CP115397">
    <property type="protein sequence ID" value="WBO86707.1"/>
    <property type="molecule type" value="Genomic_DNA"/>
</dbReference>
<sequence length="209" mass="23748">MLAIQRFEESFATFIEVGYGNVFVNNKWKYDYAQYRASNHAVWNALLELLTATGVNYDDFIEQELLAWSTPASTGNPLALPFTDAFLPLYANERHKYTFLINCLQIQEPEKDISAALIQACYFVMGNSPEEDMGLNNLLEFLGNYPNPAAVSLIAFLVPFITTEWYVQTRDFSFSLHHVLAANPGPEATHLEHQLALLQQATDKEFNVR</sequence>
<reference evidence="1 2" key="1">
    <citation type="journal article" date="2011" name="Int. J. Syst. Evol. Microbiol.">
        <title>Hymenobacter yonginensis sp. nov., isolated from a mesotrophic artificial lake.</title>
        <authorList>
            <person name="Joung Y."/>
            <person name="Cho S.H."/>
            <person name="Kim H."/>
            <person name="Kim S.B."/>
            <person name="Joh K."/>
        </authorList>
    </citation>
    <scope>NUCLEOTIDE SEQUENCE [LARGE SCALE GENOMIC DNA]</scope>
    <source>
        <strain evidence="1 2">KCTC 22745</strain>
    </source>
</reference>
<dbReference type="RefSeq" id="WP_270129359.1">
    <property type="nucleotide sequence ID" value="NZ_CP115397.1"/>
</dbReference>
<geneLocation type="plasmid" evidence="1 2">
    <name>unnamed2</name>
</geneLocation>
<protein>
    <submittedName>
        <fullName evidence="1">Uncharacterized protein</fullName>
    </submittedName>
</protein>
<proteinExistence type="predicted"/>
<keyword evidence="1" id="KW-0614">Plasmid</keyword>
<gene>
    <name evidence="1" type="ORF">O9Z63_20720</name>
</gene>
<organism evidence="1 2">
    <name type="scientific">Hymenobacter yonginensis</name>
    <dbReference type="NCBI Taxonomy" id="748197"/>
    <lineage>
        <taxon>Bacteria</taxon>
        <taxon>Pseudomonadati</taxon>
        <taxon>Bacteroidota</taxon>
        <taxon>Cytophagia</taxon>
        <taxon>Cytophagales</taxon>
        <taxon>Hymenobacteraceae</taxon>
        <taxon>Hymenobacter</taxon>
    </lineage>
</organism>
<evidence type="ECO:0000313" key="2">
    <source>
        <dbReference type="Proteomes" id="UP001211872"/>
    </source>
</evidence>